<dbReference type="GO" id="GO:0016301">
    <property type="term" value="F:kinase activity"/>
    <property type="evidence" value="ECO:0007669"/>
    <property type="project" value="UniProtKB-KW"/>
</dbReference>
<evidence type="ECO:0000256" key="1">
    <source>
        <dbReference type="ARBA" id="ARBA00004948"/>
    </source>
</evidence>
<evidence type="ECO:0000313" key="5">
    <source>
        <dbReference type="Proteomes" id="UP001156641"/>
    </source>
</evidence>
<dbReference type="SUPFAM" id="SSF53613">
    <property type="entry name" value="Ribokinase-like"/>
    <property type="match status" value="1"/>
</dbReference>
<dbReference type="EC" id="2.7.1.49" evidence="2"/>
<dbReference type="NCBIfam" id="TIGR00097">
    <property type="entry name" value="HMP-P_kinase"/>
    <property type="match status" value="1"/>
</dbReference>
<dbReference type="CDD" id="cd01169">
    <property type="entry name" value="HMPP_kinase"/>
    <property type="match status" value="1"/>
</dbReference>
<dbReference type="EMBL" id="BSOS01000024">
    <property type="protein sequence ID" value="GLR66471.1"/>
    <property type="molecule type" value="Genomic_DNA"/>
</dbReference>
<evidence type="ECO:0000259" key="3">
    <source>
        <dbReference type="Pfam" id="PF08543"/>
    </source>
</evidence>
<keyword evidence="5" id="KW-1185">Reference proteome</keyword>
<feature type="domain" description="Pyridoxamine kinase/Phosphomethylpyrimidine kinase" evidence="3">
    <location>
        <begin position="11"/>
        <end position="253"/>
    </location>
</feature>
<protein>
    <recommendedName>
        <fullName evidence="2">hydroxymethylpyrimidine kinase</fullName>
        <ecNumber evidence="2">2.7.1.49</ecNumber>
    </recommendedName>
</protein>
<organism evidence="4 5">
    <name type="scientific">Acidocella aquatica</name>
    <dbReference type="NCBI Taxonomy" id="1922313"/>
    <lineage>
        <taxon>Bacteria</taxon>
        <taxon>Pseudomonadati</taxon>
        <taxon>Pseudomonadota</taxon>
        <taxon>Alphaproteobacteria</taxon>
        <taxon>Acetobacterales</taxon>
        <taxon>Acidocellaceae</taxon>
        <taxon>Acidocella</taxon>
    </lineage>
</organism>
<dbReference type="PANTHER" id="PTHR20858:SF17">
    <property type="entry name" value="HYDROXYMETHYLPYRIMIDINE_PHOSPHOMETHYLPYRIMIDINE KINASE THI20-RELATED"/>
    <property type="match status" value="1"/>
</dbReference>
<comment type="caution">
    <text evidence="4">The sequence shown here is derived from an EMBL/GenBank/DDBJ whole genome shotgun (WGS) entry which is preliminary data.</text>
</comment>
<evidence type="ECO:0000256" key="2">
    <source>
        <dbReference type="ARBA" id="ARBA00012135"/>
    </source>
</evidence>
<keyword evidence="4" id="KW-0418">Kinase</keyword>
<dbReference type="InterPro" id="IPR013749">
    <property type="entry name" value="PM/HMP-P_kinase-1"/>
</dbReference>
<dbReference type="Gene3D" id="3.40.1190.20">
    <property type="match status" value="1"/>
</dbReference>
<name>A0ABQ6A211_9PROT</name>
<dbReference type="Pfam" id="PF08543">
    <property type="entry name" value="Phos_pyr_kin"/>
    <property type="match status" value="1"/>
</dbReference>
<evidence type="ECO:0000313" key="4">
    <source>
        <dbReference type="EMBL" id="GLR66471.1"/>
    </source>
</evidence>
<sequence length="261" mass="26185">MFRVLSIAGSDSGGGAGIEADIKTISALGGYACTSITAVTAQNTLGVAGVHPLPADFVRLSIETVLSDIGADAIKLGMLANEEIIRAVAACLPANMPLVLDPVMVATSGAVLLPDAAIAALRERLLPRATLVTPNLPEAAKLTGLPVGTQGEQIAAGRALLAMGAKAALIKGGHASGDMLTDYLITPDAVEAISLPRLHTRNTHGTGCTLASAIATGLAQGMGLSAAVHRARNYLQQAIATAPGFGAGHGPVNHLAQSTLG</sequence>
<dbReference type="PANTHER" id="PTHR20858">
    <property type="entry name" value="PHOSPHOMETHYLPYRIMIDINE KINASE"/>
    <property type="match status" value="1"/>
</dbReference>
<comment type="pathway">
    <text evidence="1">Cofactor biosynthesis; thiamine diphosphate biosynthesis.</text>
</comment>
<accession>A0ABQ6A211</accession>
<dbReference type="InterPro" id="IPR004399">
    <property type="entry name" value="HMP/HMP-P_kinase_dom"/>
</dbReference>
<dbReference type="RefSeq" id="WP_284257168.1">
    <property type="nucleotide sequence ID" value="NZ_BSOS01000024.1"/>
</dbReference>
<reference evidence="5" key="1">
    <citation type="journal article" date="2019" name="Int. J. Syst. Evol. Microbiol.">
        <title>The Global Catalogue of Microorganisms (GCM) 10K type strain sequencing project: providing services to taxonomists for standard genome sequencing and annotation.</title>
        <authorList>
            <consortium name="The Broad Institute Genomics Platform"/>
            <consortium name="The Broad Institute Genome Sequencing Center for Infectious Disease"/>
            <person name="Wu L."/>
            <person name="Ma J."/>
        </authorList>
    </citation>
    <scope>NUCLEOTIDE SEQUENCE [LARGE SCALE GENOMIC DNA]</scope>
    <source>
        <strain evidence="5">NBRC 112502</strain>
    </source>
</reference>
<dbReference type="Proteomes" id="UP001156641">
    <property type="component" value="Unassembled WGS sequence"/>
</dbReference>
<dbReference type="InterPro" id="IPR029056">
    <property type="entry name" value="Ribokinase-like"/>
</dbReference>
<keyword evidence="4" id="KW-0808">Transferase</keyword>
<proteinExistence type="predicted"/>
<gene>
    <name evidence="4" type="ORF">GCM10010909_11510</name>
</gene>